<comment type="catalytic activity">
    <reaction evidence="7 8">
        <text>(R)-pantoate + beta-alanine + ATP = (R)-pantothenate + AMP + diphosphate + H(+)</text>
        <dbReference type="Rhea" id="RHEA:10912"/>
        <dbReference type="ChEBI" id="CHEBI:15378"/>
        <dbReference type="ChEBI" id="CHEBI:15980"/>
        <dbReference type="ChEBI" id="CHEBI:29032"/>
        <dbReference type="ChEBI" id="CHEBI:30616"/>
        <dbReference type="ChEBI" id="CHEBI:33019"/>
        <dbReference type="ChEBI" id="CHEBI:57966"/>
        <dbReference type="ChEBI" id="CHEBI:456215"/>
        <dbReference type="EC" id="6.3.2.1"/>
    </reaction>
</comment>
<evidence type="ECO:0000256" key="5">
    <source>
        <dbReference type="ARBA" id="ARBA00022741"/>
    </source>
</evidence>
<dbReference type="InterPro" id="IPR042176">
    <property type="entry name" value="Pantoate_ligase_C"/>
</dbReference>
<evidence type="ECO:0000256" key="3">
    <source>
        <dbReference type="ARBA" id="ARBA00022598"/>
    </source>
</evidence>
<sequence>MTLPVVLGTIASARETLRGKDVALVPTLGALHDGHLALVDRALELRGTVVASIFVNPLQFGTGEDLEKYPRTLEDDLAKLGERGVAFVFAPSVEEMYPDGVAETRVTAGRVGDTLEGRSRPGHFDGVLTVVAKLLNAVQPGVAVFGQKDAQQVFLVKRMVRDLNFPVSIEVIETVRAEDGLALSSRNQFLNPAERRAARVIPRALEAAESAAERGIDAVVAAAQGALMGEPLVELDYLRLVDPSTFGPLDDGYRGPATVLIAARVGTTRLIDNAPILLGRR</sequence>
<evidence type="ECO:0000256" key="8">
    <source>
        <dbReference type="HAMAP-Rule" id="MF_00158"/>
    </source>
</evidence>
<comment type="subcellular location">
    <subcellularLocation>
        <location evidence="8">Cytoplasm</location>
    </subcellularLocation>
</comment>
<evidence type="ECO:0000313" key="10">
    <source>
        <dbReference type="Proteomes" id="UP001589896"/>
    </source>
</evidence>
<gene>
    <name evidence="8 9" type="primary">panC</name>
    <name evidence="9" type="ORF">ACFFGH_22190</name>
</gene>
<dbReference type="GO" id="GO:0004592">
    <property type="term" value="F:pantoate-beta-alanine ligase activity"/>
    <property type="evidence" value="ECO:0007669"/>
    <property type="project" value="UniProtKB-EC"/>
</dbReference>
<comment type="caution">
    <text evidence="8">Lacks conserved residue(s) required for the propagation of feature annotation.</text>
</comment>
<dbReference type="Gene3D" id="3.30.1300.10">
    <property type="entry name" value="Pantoate-beta-alanine ligase, C-terminal domain"/>
    <property type="match status" value="1"/>
</dbReference>
<dbReference type="InterPro" id="IPR003721">
    <property type="entry name" value="Pantoate_ligase"/>
</dbReference>
<feature type="binding site" evidence="8">
    <location>
        <begin position="146"/>
        <end position="149"/>
    </location>
    <ligand>
        <name>ATP</name>
        <dbReference type="ChEBI" id="CHEBI:30616"/>
    </ligand>
</feature>
<evidence type="ECO:0000256" key="4">
    <source>
        <dbReference type="ARBA" id="ARBA00022655"/>
    </source>
</evidence>
<comment type="function">
    <text evidence="8">Catalyzes the condensation of pantoate with beta-alanine in an ATP-dependent reaction via a pantoyl-adenylate intermediate.</text>
</comment>
<evidence type="ECO:0000256" key="6">
    <source>
        <dbReference type="ARBA" id="ARBA00022840"/>
    </source>
</evidence>
<keyword evidence="10" id="KW-1185">Reference proteome</keyword>
<feature type="binding site" evidence="8">
    <location>
        <position position="175"/>
    </location>
    <ligand>
        <name>ATP</name>
        <dbReference type="ChEBI" id="CHEBI:30616"/>
    </ligand>
</feature>
<evidence type="ECO:0000313" key="9">
    <source>
        <dbReference type="EMBL" id="MFC0680550.1"/>
    </source>
</evidence>
<keyword evidence="5 8" id="KW-0547">Nucleotide-binding</keyword>
<keyword evidence="8" id="KW-0963">Cytoplasm</keyword>
<dbReference type="Proteomes" id="UP001589896">
    <property type="component" value="Unassembled WGS sequence"/>
</dbReference>
<keyword evidence="6 8" id="KW-0067">ATP-binding</keyword>
<feature type="binding site" evidence="8">
    <location>
        <position position="152"/>
    </location>
    <ligand>
        <name>(R)-pantoate</name>
        <dbReference type="ChEBI" id="CHEBI:15980"/>
    </ligand>
</feature>
<protein>
    <recommendedName>
        <fullName evidence="8">Pantothenate synthetase</fullName>
        <shortName evidence="8">PS</shortName>
        <ecNumber evidence="8">6.3.2.1</ecNumber>
    </recommendedName>
    <alternativeName>
        <fullName evidence="8">Pantoate--beta-alanine ligase</fullName>
    </alternativeName>
    <alternativeName>
        <fullName evidence="8">Pantoate-activating enzyme</fullName>
    </alternativeName>
</protein>
<comment type="caution">
    <text evidence="9">The sequence shown here is derived from an EMBL/GenBank/DDBJ whole genome shotgun (WGS) entry which is preliminary data.</text>
</comment>
<dbReference type="HAMAP" id="MF_00158">
    <property type="entry name" value="PanC"/>
    <property type="match status" value="1"/>
</dbReference>
<feature type="binding site" evidence="8">
    <location>
        <position position="59"/>
    </location>
    <ligand>
        <name>(R)-pantoate</name>
        <dbReference type="ChEBI" id="CHEBI:15980"/>
    </ligand>
</feature>
<evidence type="ECO:0000256" key="7">
    <source>
        <dbReference type="ARBA" id="ARBA00048258"/>
    </source>
</evidence>
<dbReference type="EC" id="6.3.2.1" evidence="8"/>
<reference evidence="9 10" key="1">
    <citation type="submission" date="2024-09" db="EMBL/GenBank/DDBJ databases">
        <authorList>
            <person name="Sun Q."/>
            <person name="Mori K."/>
        </authorList>
    </citation>
    <scope>NUCLEOTIDE SEQUENCE [LARGE SCALE GENOMIC DNA]</scope>
    <source>
        <strain evidence="9 10">KCTC 23076</strain>
    </source>
</reference>
<keyword evidence="3 8" id="KW-0436">Ligase</keyword>
<dbReference type="SUPFAM" id="SSF52374">
    <property type="entry name" value="Nucleotidylyl transferase"/>
    <property type="match status" value="1"/>
</dbReference>
<dbReference type="Pfam" id="PF02569">
    <property type="entry name" value="Pantoate_ligase"/>
    <property type="match status" value="1"/>
</dbReference>
<dbReference type="PANTHER" id="PTHR21299:SF1">
    <property type="entry name" value="PANTOATE--BETA-ALANINE LIGASE"/>
    <property type="match status" value="1"/>
</dbReference>
<dbReference type="RefSeq" id="WP_386672386.1">
    <property type="nucleotide sequence ID" value="NZ_JBHLTG010000005.1"/>
</dbReference>
<proteinExistence type="inferred from homology"/>
<dbReference type="CDD" id="cd00560">
    <property type="entry name" value="PanC"/>
    <property type="match status" value="1"/>
</dbReference>
<evidence type="ECO:0000256" key="1">
    <source>
        <dbReference type="ARBA" id="ARBA00004990"/>
    </source>
</evidence>
<evidence type="ECO:0000256" key="2">
    <source>
        <dbReference type="ARBA" id="ARBA00009256"/>
    </source>
</evidence>
<organism evidence="9 10">
    <name type="scientific">Lysobacter korlensis</name>
    <dbReference type="NCBI Taxonomy" id="553636"/>
    <lineage>
        <taxon>Bacteria</taxon>
        <taxon>Pseudomonadati</taxon>
        <taxon>Pseudomonadota</taxon>
        <taxon>Gammaproteobacteria</taxon>
        <taxon>Lysobacterales</taxon>
        <taxon>Lysobacteraceae</taxon>
        <taxon>Lysobacter</taxon>
    </lineage>
</organism>
<feature type="active site" description="Proton donor" evidence="8">
    <location>
        <position position="35"/>
    </location>
</feature>
<feature type="binding site" evidence="8">
    <location>
        <position position="59"/>
    </location>
    <ligand>
        <name>beta-alanine</name>
        <dbReference type="ChEBI" id="CHEBI:57966"/>
    </ligand>
</feature>
<dbReference type="NCBIfam" id="TIGR00018">
    <property type="entry name" value="panC"/>
    <property type="match status" value="1"/>
</dbReference>
<dbReference type="EMBL" id="JBHLTG010000005">
    <property type="protein sequence ID" value="MFC0680550.1"/>
    <property type="molecule type" value="Genomic_DNA"/>
</dbReference>
<feature type="binding site" evidence="8">
    <location>
        <begin position="183"/>
        <end position="186"/>
    </location>
    <ligand>
        <name>ATP</name>
        <dbReference type="ChEBI" id="CHEBI:30616"/>
    </ligand>
</feature>
<keyword evidence="4 8" id="KW-0566">Pantothenate biosynthesis</keyword>
<dbReference type="PANTHER" id="PTHR21299">
    <property type="entry name" value="CYTIDYLATE KINASE/PANTOATE-BETA-ALANINE LIGASE"/>
    <property type="match status" value="1"/>
</dbReference>
<comment type="pathway">
    <text evidence="1 8">Cofactor biosynthesis; (R)-pantothenate biosynthesis; (R)-pantothenate from (R)-pantoate and beta-alanine: step 1/1.</text>
</comment>
<comment type="similarity">
    <text evidence="2 8">Belongs to the pantothenate synthetase family.</text>
</comment>
<name>A0ABV6RU98_9GAMM</name>
<comment type="subunit">
    <text evidence="8">Homodimer.</text>
</comment>
<accession>A0ABV6RU98</accession>
<comment type="miscellaneous">
    <text evidence="8">The reaction proceeds by a bi uni uni bi ping pong mechanism.</text>
</comment>
<dbReference type="InterPro" id="IPR014729">
    <property type="entry name" value="Rossmann-like_a/b/a_fold"/>
</dbReference>
<dbReference type="Gene3D" id="3.40.50.620">
    <property type="entry name" value="HUPs"/>
    <property type="match status" value="1"/>
</dbReference>